<feature type="compositionally biased region" description="Polar residues" evidence="14">
    <location>
        <begin position="347"/>
        <end position="357"/>
    </location>
</feature>
<evidence type="ECO:0000256" key="5">
    <source>
        <dbReference type="ARBA" id="ARBA00022927"/>
    </source>
</evidence>
<comment type="caution">
    <text evidence="15">The sequence shown here is derived from an EMBL/GenBank/DDBJ whole genome shotgun (WGS) entry which is preliminary data.</text>
</comment>
<dbReference type="GO" id="GO:0031369">
    <property type="term" value="F:translation initiation factor binding"/>
    <property type="evidence" value="ECO:0007669"/>
    <property type="project" value="TreeGrafter"/>
</dbReference>
<keyword evidence="5" id="KW-0653">Protein transport</keyword>
<keyword evidence="7" id="KW-0906">Nuclear pore complex</keyword>
<keyword evidence="8" id="KW-0539">Nucleus</keyword>
<gene>
    <name evidence="15" type="ORF">CLODIP_2_CD13546</name>
</gene>
<dbReference type="GO" id="GO:0005737">
    <property type="term" value="C:cytoplasm"/>
    <property type="evidence" value="ECO:0007669"/>
    <property type="project" value="TreeGrafter"/>
</dbReference>
<dbReference type="GO" id="GO:0000822">
    <property type="term" value="F:inositol hexakisphosphate binding"/>
    <property type="evidence" value="ECO:0007669"/>
    <property type="project" value="TreeGrafter"/>
</dbReference>
<proteinExistence type="inferred from homology"/>
<dbReference type="Proteomes" id="UP000494165">
    <property type="component" value="Unassembled WGS sequence"/>
</dbReference>
<keyword evidence="6" id="KW-0811">Translocation</keyword>
<dbReference type="EMBL" id="CADEPI010000547">
    <property type="protein sequence ID" value="CAB3387192.1"/>
    <property type="molecule type" value="Genomic_DNA"/>
</dbReference>
<evidence type="ECO:0000256" key="12">
    <source>
        <dbReference type="ARBA" id="ARBA00030897"/>
    </source>
</evidence>
<accession>A0A8S1E4P8</accession>
<evidence type="ECO:0000256" key="10">
    <source>
        <dbReference type="ARBA" id="ARBA00026227"/>
    </source>
</evidence>
<evidence type="ECO:0000256" key="9">
    <source>
        <dbReference type="ARBA" id="ARBA00024680"/>
    </source>
</evidence>
<keyword evidence="16" id="KW-1185">Reference proteome</keyword>
<dbReference type="OrthoDB" id="420884at2759"/>
<keyword evidence="3" id="KW-0813">Transport</keyword>
<keyword evidence="13" id="KW-0175">Coiled coil</keyword>
<evidence type="ECO:0000256" key="13">
    <source>
        <dbReference type="SAM" id="Coils"/>
    </source>
</evidence>
<feature type="region of interest" description="Disordered" evidence="14">
    <location>
        <begin position="49"/>
        <end position="98"/>
    </location>
</feature>
<name>A0A8S1E4P8_9INSE</name>
<evidence type="ECO:0000256" key="7">
    <source>
        <dbReference type="ARBA" id="ARBA00023132"/>
    </source>
</evidence>
<evidence type="ECO:0000256" key="2">
    <source>
        <dbReference type="ARBA" id="ARBA00011056"/>
    </source>
</evidence>
<dbReference type="Pfam" id="PF07817">
    <property type="entry name" value="GLE1"/>
    <property type="match status" value="1"/>
</dbReference>
<feature type="coiled-coil region" evidence="13">
    <location>
        <begin position="149"/>
        <end position="216"/>
    </location>
</feature>
<keyword evidence="4" id="KW-0509">mRNA transport</keyword>
<evidence type="ECO:0000313" key="16">
    <source>
        <dbReference type="Proteomes" id="UP000494165"/>
    </source>
</evidence>
<comment type="function">
    <text evidence="9">Required for the export of mRNAs containing poly(A) tails from the nucleus into the cytoplasm. May be involved in the terminal step of the mRNA transport through the nuclear pore complex (NPC).</text>
</comment>
<sequence>MADEDYCTPTRRVTRSMTDNLQMKTGSVVCEEVKLSALLKATKICEVQRENKKQEEKKRKEELKAFSKLISSEPPRNKSSPGANKSPSKTEETIVDAGSKQRRILEELEEERLRQVEEAVAERVDKFRANSLAIRTRLELSSKQREKERFQIEDELREEMNKIDAVERHRTSLVLQLQTTKNAEQEKKIEKIIEDASKMEMKRKEELKAKRELLEKIVANQLKFREIYQELSDCLRSFPYKEDLMSDGTLLQDVAGIKNLTSMMETLSKQCRVGEVSNLDLTTSESLVQNLSAGYSSVKAKLEVIKESKEQNAAPGEVQAKTEPEEVVATPLAETPTTLNDAPASPEPTQVQPSGDSSEVPPGLDGFISKANFLELRRFQTSFEQHLNLLQGLEEDQSMKKFRFQLQKSVNTPLNAISAVSASHLKDKLQRLQAVLRGNPVEVGGVTVSASAHPQGVAFCTYLLAERIVEQGEQIVSSKPESAFAIASVALTLWSEFPVFGDMLMAYFYTKCPFLVPYYPPRASNTSDKSYYVSLGYNYDEEGKIEPQDKYLKRMTGTAYLFFAIVTSKVPRECTHQPPQTLSIVWKWLSSLLNLDPRPDISATLLLTCLEVTGNAMCATYMKQFHKLVVVIVNSYFPLIQQVSPEINSGPISRLELFLSKTARGFVFPPPNGALPANFW</sequence>
<evidence type="ECO:0000256" key="6">
    <source>
        <dbReference type="ARBA" id="ARBA00023010"/>
    </source>
</evidence>
<dbReference type="GO" id="GO:0005543">
    <property type="term" value="F:phospholipid binding"/>
    <property type="evidence" value="ECO:0007669"/>
    <property type="project" value="TreeGrafter"/>
</dbReference>
<evidence type="ECO:0000256" key="3">
    <source>
        <dbReference type="ARBA" id="ARBA00022448"/>
    </source>
</evidence>
<dbReference type="AlphaFoldDB" id="A0A8S1E4P8"/>
<comment type="similarity">
    <text evidence="2">Belongs to the GLE1 family.</text>
</comment>
<evidence type="ECO:0000256" key="1">
    <source>
        <dbReference type="ARBA" id="ARBA00004567"/>
    </source>
</evidence>
<evidence type="ECO:0000256" key="11">
    <source>
        <dbReference type="ARBA" id="ARBA00029983"/>
    </source>
</evidence>
<reference evidence="15 16" key="1">
    <citation type="submission" date="2020-04" db="EMBL/GenBank/DDBJ databases">
        <authorList>
            <person name="Alioto T."/>
            <person name="Alioto T."/>
            <person name="Gomez Garrido J."/>
        </authorList>
    </citation>
    <scope>NUCLEOTIDE SEQUENCE [LARGE SCALE GENOMIC DNA]</scope>
</reference>
<evidence type="ECO:0000313" key="15">
    <source>
        <dbReference type="EMBL" id="CAB3387192.1"/>
    </source>
</evidence>
<dbReference type="InterPro" id="IPR012476">
    <property type="entry name" value="GLE1"/>
</dbReference>
<dbReference type="PANTHER" id="PTHR12960">
    <property type="entry name" value="GLE-1-RELATED"/>
    <property type="match status" value="1"/>
</dbReference>
<feature type="region of interest" description="Disordered" evidence="14">
    <location>
        <begin position="336"/>
        <end position="361"/>
    </location>
</feature>
<dbReference type="Gene3D" id="1.25.40.510">
    <property type="entry name" value="GLE1-like"/>
    <property type="match status" value="1"/>
</dbReference>
<organism evidence="15 16">
    <name type="scientific">Cloeon dipterum</name>
    <dbReference type="NCBI Taxonomy" id="197152"/>
    <lineage>
        <taxon>Eukaryota</taxon>
        <taxon>Metazoa</taxon>
        <taxon>Ecdysozoa</taxon>
        <taxon>Arthropoda</taxon>
        <taxon>Hexapoda</taxon>
        <taxon>Insecta</taxon>
        <taxon>Pterygota</taxon>
        <taxon>Palaeoptera</taxon>
        <taxon>Ephemeroptera</taxon>
        <taxon>Pisciforma</taxon>
        <taxon>Baetidae</taxon>
        <taxon>Cloeon</taxon>
    </lineage>
</organism>
<dbReference type="InterPro" id="IPR038506">
    <property type="entry name" value="GLE1-like_sf"/>
</dbReference>
<dbReference type="PANTHER" id="PTHR12960:SF0">
    <property type="entry name" value="MRNA EXPORT FACTOR GLE1"/>
    <property type="match status" value="1"/>
</dbReference>
<evidence type="ECO:0000256" key="4">
    <source>
        <dbReference type="ARBA" id="ARBA00022816"/>
    </source>
</evidence>
<evidence type="ECO:0000256" key="14">
    <source>
        <dbReference type="SAM" id="MobiDB-lite"/>
    </source>
</evidence>
<dbReference type="GO" id="GO:0044614">
    <property type="term" value="C:nuclear pore cytoplasmic filaments"/>
    <property type="evidence" value="ECO:0007669"/>
    <property type="project" value="TreeGrafter"/>
</dbReference>
<evidence type="ECO:0000256" key="8">
    <source>
        <dbReference type="ARBA" id="ARBA00023242"/>
    </source>
</evidence>
<dbReference type="GO" id="GO:0015031">
    <property type="term" value="P:protein transport"/>
    <property type="evidence" value="ECO:0007669"/>
    <property type="project" value="UniProtKB-KW"/>
</dbReference>
<protein>
    <recommendedName>
        <fullName evidence="10">mRNA export factor GLE1</fullName>
    </recommendedName>
    <alternativeName>
        <fullName evidence="12">GLE1 RNA export mediator</fullName>
    </alternativeName>
    <alternativeName>
        <fullName evidence="11">Nucleoporin GLE1</fullName>
    </alternativeName>
</protein>
<dbReference type="GO" id="GO:0016973">
    <property type="term" value="P:poly(A)+ mRNA export from nucleus"/>
    <property type="evidence" value="ECO:0007669"/>
    <property type="project" value="InterPro"/>
</dbReference>
<feature type="compositionally biased region" description="Polar residues" evidence="14">
    <location>
        <begin position="77"/>
        <end position="87"/>
    </location>
</feature>
<feature type="compositionally biased region" description="Basic and acidic residues" evidence="14">
    <location>
        <begin position="49"/>
        <end position="65"/>
    </location>
</feature>
<comment type="subcellular location">
    <subcellularLocation>
        <location evidence="1">Nucleus</location>
        <location evidence="1">Nuclear pore complex</location>
    </subcellularLocation>
</comment>